<dbReference type="EMBL" id="DS469582">
    <property type="protein sequence ID" value="EDO41098.1"/>
    <property type="molecule type" value="Genomic_DNA"/>
</dbReference>
<dbReference type="Pfam" id="PF00435">
    <property type="entry name" value="Spectrin"/>
    <property type="match status" value="1"/>
</dbReference>
<organism evidence="1 2">
    <name type="scientific">Nematostella vectensis</name>
    <name type="common">Starlet sea anemone</name>
    <dbReference type="NCBI Taxonomy" id="45351"/>
    <lineage>
        <taxon>Eukaryota</taxon>
        <taxon>Metazoa</taxon>
        <taxon>Cnidaria</taxon>
        <taxon>Anthozoa</taxon>
        <taxon>Hexacorallia</taxon>
        <taxon>Actiniaria</taxon>
        <taxon>Edwardsiidae</taxon>
        <taxon>Nematostella</taxon>
    </lineage>
</organism>
<dbReference type="SUPFAM" id="SSF46966">
    <property type="entry name" value="Spectrin repeat"/>
    <property type="match status" value="1"/>
</dbReference>
<gene>
    <name evidence="1" type="ORF">NEMVEDRAFT_v1g19874</name>
</gene>
<reference evidence="1 2" key="1">
    <citation type="journal article" date="2007" name="Science">
        <title>Sea anemone genome reveals ancestral eumetazoan gene repertoire and genomic organization.</title>
        <authorList>
            <person name="Putnam N.H."/>
            <person name="Srivastava M."/>
            <person name="Hellsten U."/>
            <person name="Dirks B."/>
            <person name="Chapman J."/>
            <person name="Salamov A."/>
            <person name="Terry A."/>
            <person name="Shapiro H."/>
            <person name="Lindquist E."/>
            <person name="Kapitonov V.V."/>
            <person name="Jurka J."/>
            <person name="Genikhovich G."/>
            <person name="Grigoriev I.V."/>
            <person name="Lucas S.M."/>
            <person name="Steele R.E."/>
            <person name="Finnerty J.R."/>
            <person name="Technau U."/>
            <person name="Martindale M.Q."/>
            <person name="Rokhsar D.S."/>
        </authorList>
    </citation>
    <scope>NUCLEOTIDE SEQUENCE [LARGE SCALE GENOMIC DNA]</scope>
    <source>
        <strain evidence="2">CH2 X CH6</strain>
    </source>
</reference>
<dbReference type="Proteomes" id="UP000001593">
    <property type="component" value="Unassembled WGS sequence"/>
</dbReference>
<evidence type="ECO:0000313" key="1">
    <source>
        <dbReference type="EMBL" id="EDO41098.1"/>
    </source>
</evidence>
<protein>
    <submittedName>
        <fullName evidence="1">Uncharacterized protein</fullName>
    </submittedName>
</protein>
<dbReference type="PhylomeDB" id="A7S5D0"/>
<accession>A7S5D0</accession>
<dbReference type="Gene3D" id="1.20.58.60">
    <property type="match status" value="1"/>
</dbReference>
<dbReference type="InParanoid" id="A7S5D0"/>
<dbReference type="HOGENOM" id="CLU_3020341_0_0_1"/>
<keyword evidence="2" id="KW-1185">Reference proteome</keyword>
<dbReference type="InterPro" id="IPR002017">
    <property type="entry name" value="Spectrin_repeat"/>
</dbReference>
<evidence type="ECO:0000313" key="2">
    <source>
        <dbReference type="Proteomes" id="UP000001593"/>
    </source>
</evidence>
<feature type="non-terminal residue" evidence="1">
    <location>
        <position position="56"/>
    </location>
</feature>
<dbReference type="AlphaFoldDB" id="A7S5D0"/>
<sequence>MEDGIATHQGTVTNVNTMGEEIISQSNAIEAKLLRDKLGALSRRWKDVCSEVADRR</sequence>
<dbReference type="eggNOG" id="KOG4286">
    <property type="taxonomic scope" value="Eukaryota"/>
</dbReference>
<name>A7S5D0_NEMVE</name>
<proteinExistence type="predicted"/>
<dbReference type="STRING" id="45351.A7S5D0"/>